<proteinExistence type="predicted"/>
<reference evidence="1" key="2">
    <citation type="journal article" date="2015" name="Fish Shellfish Immunol.">
        <title>Early steps in the European eel (Anguilla anguilla)-Vibrio vulnificus interaction in the gills: Role of the RtxA13 toxin.</title>
        <authorList>
            <person name="Callol A."/>
            <person name="Pajuelo D."/>
            <person name="Ebbesson L."/>
            <person name="Teles M."/>
            <person name="MacKenzie S."/>
            <person name="Amaro C."/>
        </authorList>
    </citation>
    <scope>NUCLEOTIDE SEQUENCE</scope>
</reference>
<dbReference type="AlphaFoldDB" id="A0A0E9XK65"/>
<reference evidence="1" key="1">
    <citation type="submission" date="2014-11" db="EMBL/GenBank/DDBJ databases">
        <authorList>
            <person name="Amaro Gonzalez C."/>
        </authorList>
    </citation>
    <scope>NUCLEOTIDE SEQUENCE</scope>
</reference>
<name>A0A0E9XK65_ANGAN</name>
<evidence type="ECO:0000313" key="1">
    <source>
        <dbReference type="EMBL" id="JAI02084.1"/>
    </source>
</evidence>
<protein>
    <submittedName>
        <fullName evidence="1">Uncharacterized protein</fullName>
    </submittedName>
</protein>
<accession>A0A0E9XK65</accession>
<organism evidence="1">
    <name type="scientific">Anguilla anguilla</name>
    <name type="common">European freshwater eel</name>
    <name type="synonym">Muraena anguilla</name>
    <dbReference type="NCBI Taxonomy" id="7936"/>
    <lineage>
        <taxon>Eukaryota</taxon>
        <taxon>Metazoa</taxon>
        <taxon>Chordata</taxon>
        <taxon>Craniata</taxon>
        <taxon>Vertebrata</taxon>
        <taxon>Euteleostomi</taxon>
        <taxon>Actinopterygii</taxon>
        <taxon>Neopterygii</taxon>
        <taxon>Teleostei</taxon>
        <taxon>Anguilliformes</taxon>
        <taxon>Anguillidae</taxon>
        <taxon>Anguilla</taxon>
    </lineage>
</organism>
<dbReference type="EMBL" id="GBXM01006494">
    <property type="protein sequence ID" value="JAI02084.1"/>
    <property type="molecule type" value="Transcribed_RNA"/>
</dbReference>
<sequence length="35" mass="4214">MKLTSVYMYDLVPGHFFAFVKTFCDFMHLHPFSQK</sequence>